<gene>
    <name evidence="2" type="ORF">caldi_08450</name>
</gene>
<feature type="region of interest" description="Disordered" evidence="1">
    <location>
        <begin position="29"/>
        <end position="114"/>
    </location>
</feature>
<name>A0AA35CM08_9FIRM</name>
<dbReference type="EMBL" id="AP025628">
    <property type="protein sequence ID" value="BDG59755.1"/>
    <property type="molecule type" value="Genomic_DNA"/>
</dbReference>
<keyword evidence="3" id="KW-1185">Reference proteome</keyword>
<feature type="compositionally biased region" description="Basic and acidic residues" evidence="1">
    <location>
        <begin position="144"/>
        <end position="157"/>
    </location>
</feature>
<protein>
    <submittedName>
        <fullName evidence="2">Uncharacterized protein</fullName>
    </submittedName>
</protein>
<dbReference type="Proteomes" id="UP001163687">
    <property type="component" value="Chromosome"/>
</dbReference>
<dbReference type="KEGG" id="cmic:caldi_08450"/>
<organism evidence="2 3">
    <name type="scientific">Caldinitratiruptor microaerophilus</name>
    <dbReference type="NCBI Taxonomy" id="671077"/>
    <lineage>
        <taxon>Bacteria</taxon>
        <taxon>Bacillati</taxon>
        <taxon>Bacillota</taxon>
        <taxon>Clostridia</taxon>
        <taxon>Eubacteriales</taxon>
        <taxon>Symbiobacteriaceae</taxon>
        <taxon>Caldinitratiruptor</taxon>
    </lineage>
</organism>
<evidence type="ECO:0000256" key="1">
    <source>
        <dbReference type="SAM" id="MobiDB-lite"/>
    </source>
</evidence>
<feature type="region of interest" description="Disordered" evidence="1">
    <location>
        <begin position="132"/>
        <end position="204"/>
    </location>
</feature>
<evidence type="ECO:0000313" key="2">
    <source>
        <dbReference type="EMBL" id="BDG59755.1"/>
    </source>
</evidence>
<proteinExistence type="predicted"/>
<sequence length="606" mass="63017">MALVLLAASPAAAGKSLTQQLAEQKVKYEEAKKRGDTAAMEAAHRRTNELRAQGANESKAMDLYRQMTSGGGGSSGRPGGGGGSSSGGSAGRSSSPTSGSSAFDRMEKAVQQAKQDWQTAYDAFRAAQARDDAAAMQAAQQRMNEAHERAERARSDYSRSTGLQPPEWLLSTGTGRREDYTSGSGAGGQAGRSDRYPTGGAGSLYQPPESYARIGYGALAGFTPLLVDGKPLIGSDGQPVMVAQFAANQNKGSGGTISAIPTDKLTPEQLRRFRDAGFAVEGNMILVSAHYYAATGTGSSGPKADVGWKASAPRELNMVTPVGAVSPEVADTLLSTFPGGWSWSYDTRAGIIRTPGGIVDISLNSPGRGGSGVGSGPGVTITPPDTVPVSILSVTVTPNPVTEGQTLTVTAKTMGPVTQGLATFGWGQQSRLSGSGDTWTATVTAPAAPQEKTYPITVVVAGDRGQTATRQASVTVRPAPPSVRSVTLSPNPIKFADILTVSVELTGRAASVSAYVQYRRSDYEQKGGNPVITLTQVSGQAPGTTVWRGTKKVDWITLDEWQDVMAERTLDPYTVTVTADGPAGRDTAPGQVTIQGTTIWVVPVPD</sequence>
<reference evidence="2" key="1">
    <citation type="submission" date="2022-03" db="EMBL/GenBank/DDBJ databases">
        <title>Complete genome sequence of Caldinitratiruptor microaerophilus.</title>
        <authorList>
            <person name="Mukaiyama R."/>
            <person name="Nishiyama T."/>
            <person name="Ueda K."/>
        </authorList>
    </citation>
    <scope>NUCLEOTIDE SEQUENCE</scope>
    <source>
        <strain evidence="2">JCM 16183</strain>
    </source>
</reference>
<feature type="compositionally biased region" description="Basic and acidic residues" evidence="1">
    <location>
        <begin position="29"/>
        <end position="49"/>
    </location>
</feature>
<feature type="compositionally biased region" description="Low complexity" evidence="1">
    <location>
        <begin position="91"/>
        <end position="102"/>
    </location>
</feature>
<evidence type="ECO:0000313" key="3">
    <source>
        <dbReference type="Proteomes" id="UP001163687"/>
    </source>
</evidence>
<feature type="compositionally biased region" description="Gly residues" evidence="1">
    <location>
        <begin position="69"/>
        <end position="90"/>
    </location>
</feature>
<dbReference type="AlphaFoldDB" id="A0AA35CM08"/>
<accession>A0AA35CM08</accession>